<gene>
    <name evidence="1" type="ORF">EDM52_06060</name>
</gene>
<name>A0A3M8CI05_9BACL</name>
<keyword evidence="2" id="KW-1185">Reference proteome</keyword>
<dbReference type="EMBL" id="RHHR01000010">
    <property type="protein sequence ID" value="RNB75161.1"/>
    <property type="molecule type" value="Genomic_DNA"/>
</dbReference>
<proteinExistence type="predicted"/>
<reference evidence="1 2" key="1">
    <citation type="submission" date="2018-10" db="EMBL/GenBank/DDBJ databases">
        <title>Phylogenomics of Brevibacillus.</title>
        <authorList>
            <person name="Dunlap C."/>
        </authorList>
    </citation>
    <scope>NUCLEOTIDE SEQUENCE [LARGE SCALE GENOMIC DNA]</scope>
    <source>
        <strain evidence="1 2">JCM 12215</strain>
    </source>
</reference>
<evidence type="ECO:0000313" key="1">
    <source>
        <dbReference type="EMBL" id="RNB75161.1"/>
    </source>
</evidence>
<organism evidence="1 2">
    <name type="scientific">Brevibacillus invocatus</name>
    <dbReference type="NCBI Taxonomy" id="173959"/>
    <lineage>
        <taxon>Bacteria</taxon>
        <taxon>Bacillati</taxon>
        <taxon>Bacillota</taxon>
        <taxon>Bacilli</taxon>
        <taxon>Bacillales</taxon>
        <taxon>Paenibacillaceae</taxon>
        <taxon>Brevibacillus</taxon>
    </lineage>
</organism>
<dbReference type="Proteomes" id="UP000282028">
    <property type="component" value="Unassembled WGS sequence"/>
</dbReference>
<sequence>MVDTRGFQSHYWLDHEGVRFGAGKQSALLYHPLKVSSLELDTGKKELIVNLDHMGDHHYVQQTTSNQVGKVRHPSEYRTNEERVDSFSLVVGYQPKVMARFIIQPYGYLTTHVWTEHADEQTLESNRAIYFGSEKSTQASQAVGGFVKHRIPVTKSVFYSNPYYKPYLRSHIAIEQHPQFLPFLDELHKQGNEIVLHTLYLFELRHYQSTTENILAFMKNRFGSVTWIDHGYLKSSFAFDGLDKKTPHYLAQMWEKYDTKYFWHYSAEDTANTNLSLDLYQTRKNDALRTPLYWSHPTVTGPFYTWASAVVPEDTMYQYSGKNLYELIHNRGVFINYTYLARVPSSERAGRFMIRNANGEWVIHPAFDQLLKKLSTLRDQGDLYLTTVRDIMNYWIAISQVRMEYAPSGAIWLHNEGKQKISGLSMATQSNEVFVNGKKPLQREVDGERIFWFDLEPGARAVISSNPADH</sequence>
<dbReference type="AlphaFoldDB" id="A0A3M8CI05"/>
<evidence type="ECO:0000313" key="2">
    <source>
        <dbReference type="Proteomes" id="UP000282028"/>
    </source>
</evidence>
<comment type="caution">
    <text evidence="1">The sequence shown here is derived from an EMBL/GenBank/DDBJ whole genome shotgun (WGS) entry which is preliminary data.</text>
</comment>
<accession>A0A3M8CI05</accession>
<protein>
    <submittedName>
        <fullName evidence="1">Uncharacterized protein</fullName>
    </submittedName>
</protein>